<proteinExistence type="predicted"/>
<evidence type="ECO:0000313" key="3">
    <source>
        <dbReference type="Proteomes" id="UP000027318"/>
    </source>
</evidence>
<organism evidence="2 3">
    <name type="scientific">Nitrincola lacisaponensis</name>
    <dbReference type="NCBI Taxonomy" id="267850"/>
    <lineage>
        <taxon>Bacteria</taxon>
        <taxon>Pseudomonadati</taxon>
        <taxon>Pseudomonadota</taxon>
        <taxon>Gammaproteobacteria</taxon>
        <taxon>Oceanospirillales</taxon>
        <taxon>Oceanospirillaceae</taxon>
        <taxon>Nitrincola</taxon>
    </lineage>
</organism>
<keyword evidence="3" id="KW-1185">Reference proteome</keyword>
<evidence type="ECO:0000313" key="2">
    <source>
        <dbReference type="EMBL" id="KDE40963.1"/>
    </source>
</evidence>
<comment type="caution">
    <text evidence="2">The sequence shown here is derived from an EMBL/GenBank/DDBJ whole genome shotgun (WGS) entry which is preliminary data.</text>
</comment>
<dbReference type="SUPFAM" id="SSF111369">
    <property type="entry name" value="HlyD-like secretion proteins"/>
    <property type="match status" value="1"/>
</dbReference>
<gene>
    <name evidence="2" type="ORF">ADINL_0612</name>
</gene>
<dbReference type="GO" id="GO:1990281">
    <property type="term" value="C:efflux pump complex"/>
    <property type="evidence" value="ECO:0007669"/>
    <property type="project" value="TreeGrafter"/>
</dbReference>
<dbReference type="GO" id="GO:0015562">
    <property type="term" value="F:efflux transmembrane transporter activity"/>
    <property type="evidence" value="ECO:0007669"/>
    <property type="project" value="TreeGrafter"/>
</dbReference>
<dbReference type="PANTHER" id="PTHR30469">
    <property type="entry name" value="MULTIDRUG RESISTANCE PROTEIN MDTA"/>
    <property type="match status" value="1"/>
</dbReference>
<dbReference type="EMBL" id="JMSZ01000015">
    <property type="protein sequence ID" value="KDE40963.1"/>
    <property type="molecule type" value="Genomic_DNA"/>
</dbReference>
<dbReference type="PANTHER" id="PTHR30469:SF15">
    <property type="entry name" value="HLYD FAMILY OF SECRETION PROTEINS"/>
    <property type="match status" value="1"/>
</dbReference>
<feature type="signal peptide" evidence="1">
    <location>
        <begin position="1"/>
        <end position="28"/>
    </location>
</feature>
<name>A0A063Y3W1_9GAMM</name>
<dbReference type="AlphaFoldDB" id="A0A063Y3W1"/>
<sequence>MRCGFIRAVLAGCVLSFISLSWISPSWATDSTSAYITAPIQAIQQTRQHRFAATVISKNTTQLSSEIAANILDIHVRPGDQVTKDQRLVTLDCRDSEDQLRLLKSRLAEIQASLTQSQRLATRLGTLRDRQLTDSLSAEDAQSETARQHARLTATQTEIQMAERQIERCVVKAPYDAAITAQLASIGERTAPGMPLLALQQLSDAEIEVTLPVNRFDFSNAMQAEFQLAESTYRVEFLRVSAVINAQNRSQTAWFRAPESVPIGSSGSLILTERQAFIPAQLIVSRLGQLGVFVAESADVRFHPLAGAEEGRPYPVPDELNSAELVVQGHQWLQAGTTE</sequence>
<reference evidence="2 3" key="1">
    <citation type="journal article" date="2005" name="Int. J. Syst. Evol. Microbiol.">
        <title>Nitrincola lacisaponensis gen. nov., sp. nov., a novel alkaliphilic bacterium isolated from an alkaline, saline lake.</title>
        <authorList>
            <person name="Dimitriu P.A."/>
            <person name="Shukla S.K."/>
            <person name="Conradt J."/>
            <person name="Marquez M.C."/>
            <person name="Ventosa A."/>
            <person name="Maglia A."/>
            <person name="Peyton B.M."/>
            <person name="Pinkart H.C."/>
            <person name="Mormile M.R."/>
        </authorList>
    </citation>
    <scope>NUCLEOTIDE SEQUENCE [LARGE SCALE GENOMIC DNA]</scope>
    <source>
        <strain evidence="2 3">4CA</strain>
    </source>
</reference>
<dbReference type="Gene3D" id="2.40.30.170">
    <property type="match status" value="1"/>
</dbReference>
<dbReference type="Gene3D" id="2.40.50.100">
    <property type="match status" value="1"/>
</dbReference>
<evidence type="ECO:0000256" key="1">
    <source>
        <dbReference type="SAM" id="SignalP"/>
    </source>
</evidence>
<protein>
    <submittedName>
        <fullName evidence="2">Putative Co/Zn/Cd efflux system membrane fusion protein</fullName>
    </submittedName>
</protein>
<dbReference type="Proteomes" id="UP000027318">
    <property type="component" value="Unassembled WGS sequence"/>
</dbReference>
<dbReference type="STRING" id="267850.ADINL_0612"/>
<keyword evidence="1" id="KW-0732">Signal</keyword>
<accession>A0A063Y3W1</accession>
<dbReference type="Gene3D" id="1.10.287.470">
    <property type="entry name" value="Helix hairpin bin"/>
    <property type="match status" value="1"/>
</dbReference>
<feature type="chain" id="PRO_5001620171" evidence="1">
    <location>
        <begin position="29"/>
        <end position="339"/>
    </location>
</feature>